<feature type="domain" description="Filamentation induced by cAMP protein Fic-like C-terminal" evidence="2">
    <location>
        <begin position="422"/>
        <end position="481"/>
    </location>
</feature>
<protein>
    <submittedName>
        <fullName evidence="3">DNA binding domain-containing protein</fullName>
    </submittedName>
</protein>
<dbReference type="Pfam" id="PF04326">
    <property type="entry name" value="SLFN_AlbA_2"/>
    <property type="match status" value="1"/>
</dbReference>
<proteinExistence type="predicted"/>
<name>A0A9D2QXX0_9FIRM</name>
<dbReference type="EMBL" id="DWUW01000215">
    <property type="protein sequence ID" value="HJD31804.1"/>
    <property type="molecule type" value="Genomic_DNA"/>
</dbReference>
<reference evidence="3" key="1">
    <citation type="journal article" date="2021" name="PeerJ">
        <title>Extensive microbial diversity within the chicken gut microbiome revealed by metagenomics and culture.</title>
        <authorList>
            <person name="Gilroy R."/>
            <person name="Ravi A."/>
            <person name="Getino M."/>
            <person name="Pursley I."/>
            <person name="Horton D.L."/>
            <person name="Alikhan N.F."/>
            <person name="Baker D."/>
            <person name="Gharbi K."/>
            <person name="Hall N."/>
            <person name="Watson M."/>
            <person name="Adriaenssens E.M."/>
            <person name="Foster-Nyarko E."/>
            <person name="Jarju S."/>
            <person name="Secka A."/>
            <person name="Antonio M."/>
            <person name="Oren A."/>
            <person name="Chaudhuri R.R."/>
            <person name="La Ragione R."/>
            <person name="Hildebrand F."/>
            <person name="Pallen M.J."/>
        </authorList>
    </citation>
    <scope>NUCLEOTIDE SEQUENCE</scope>
    <source>
        <strain evidence="3">ChiHjej8B7-25341</strain>
    </source>
</reference>
<comment type="caution">
    <text evidence="3">The sequence shown here is derived from an EMBL/GenBank/DDBJ whole genome shotgun (WGS) entry which is preliminary data.</text>
</comment>
<dbReference type="InterPro" id="IPR049514">
    <property type="entry name" value="Fic-like_C"/>
</dbReference>
<dbReference type="InterPro" id="IPR007421">
    <property type="entry name" value="Schlafen_AlbA_2_dom"/>
</dbReference>
<dbReference type="Pfam" id="PF21247">
    <property type="entry name" value="Fic-like_C"/>
    <property type="match status" value="1"/>
</dbReference>
<dbReference type="PANTHER" id="PTHR30595:SF6">
    <property type="entry name" value="SCHLAFEN ALBA-2 DOMAIN-CONTAINING PROTEIN"/>
    <property type="match status" value="1"/>
</dbReference>
<dbReference type="Proteomes" id="UP000823851">
    <property type="component" value="Unassembled WGS sequence"/>
</dbReference>
<dbReference type="AlphaFoldDB" id="A0A9D2QXX0"/>
<organism evidence="3 4">
    <name type="scientific">Candidatus Eisenbergiella stercorigallinarum</name>
    <dbReference type="NCBI Taxonomy" id="2838557"/>
    <lineage>
        <taxon>Bacteria</taxon>
        <taxon>Bacillati</taxon>
        <taxon>Bacillota</taxon>
        <taxon>Clostridia</taxon>
        <taxon>Lachnospirales</taxon>
        <taxon>Lachnospiraceae</taxon>
        <taxon>Eisenbergiella</taxon>
    </lineage>
</organism>
<dbReference type="PANTHER" id="PTHR30595">
    <property type="entry name" value="GLPR-RELATED TRANSCRIPTIONAL REPRESSOR"/>
    <property type="match status" value="1"/>
</dbReference>
<feature type="domain" description="Schlafen AlbA-2" evidence="1">
    <location>
        <begin position="19"/>
        <end position="139"/>
    </location>
</feature>
<dbReference type="Gene3D" id="3.30.565.60">
    <property type="match status" value="1"/>
</dbReference>
<gene>
    <name evidence="3" type="ORF">H9912_07665</name>
</gene>
<dbReference type="Pfam" id="PF13749">
    <property type="entry name" value="HATPase_c_4"/>
    <property type="match status" value="1"/>
</dbReference>
<dbReference type="InterPro" id="IPR038461">
    <property type="entry name" value="Schlafen_AlbA_2_dom_sf"/>
</dbReference>
<evidence type="ECO:0000259" key="1">
    <source>
        <dbReference type="Pfam" id="PF04326"/>
    </source>
</evidence>
<evidence type="ECO:0000259" key="2">
    <source>
        <dbReference type="Pfam" id="PF21247"/>
    </source>
</evidence>
<dbReference type="InterPro" id="IPR038475">
    <property type="entry name" value="RecG_C_sf"/>
</dbReference>
<dbReference type="Gene3D" id="3.30.950.30">
    <property type="entry name" value="Schlafen, AAA domain"/>
    <property type="match status" value="1"/>
</dbReference>
<accession>A0A9D2QXX0</accession>
<evidence type="ECO:0000313" key="4">
    <source>
        <dbReference type="Proteomes" id="UP000823851"/>
    </source>
</evidence>
<evidence type="ECO:0000313" key="3">
    <source>
        <dbReference type="EMBL" id="HJD31804.1"/>
    </source>
</evidence>
<sequence length="489" mass="55214">MLPTELENLVRDIIAQKCERQNIELKCAGRGTPEKLYDTLSSFSNQAGGGIILFGIDEKNNFEITGVYDAQDLQAKVAAQALQMEPVVRPVFTVAEMNGRTVVSAEISECDIFDKPCFYKGAGRIRGSYVRVGEADMPMTEYEVYSYEVFRRKIQDELRTVERADMEAFDQNALAEYFIRLRKMKPNLSRQPDEKILQLQGIVDKGKPTVAGIMLFGEYPQAFFPQLSVTAVVVDGTEIGEPGENGERFIDNQRMEGTISQMLEETLTFIRRNIRTATIVDKEGNRTDRTEYPMLAVREIVLNALIHRDYSIHTDHSPVRVILYRDRLEVENPGGLYGRITVDELGKMAADTRNPFIAGALEVMLGTENRFSGIPTIMHEMKKAGLPPAVFESKRGVFKVTLYNGYHSENNIMATEEPLPGPVQKLLEYCRVPRSRNEIADHMGIGTPSYVVKKYVRPLLETGVLRMTIPDAPKSKNQKYVIAKETIHK</sequence>
<reference evidence="3" key="2">
    <citation type="submission" date="2021-04" db="EMBL/GenBank/DDBJ databases">
        <authorList>
            <person name="Gilroy R."/>
        </authorList>
    </citation>
    <scope>NUCLEOTIDE SEQUENCE</scope>
    <source>
        <strain evidence="3">ChiHjej8B7-25341</strain>
    </source>
</reference>